<accession>A0A3S3RVV2</accession>
<protein>
    <submittedName>
        <fullName evidence="12">Lysosome membrane protein 2-like protein</fullName>
    </submittedName>
</protein>
<evidence type="ECO:0000256" key="1">
    <source>
        <dbReference type="ARBA" id="ARBA00004651"/>
    </source>
</evidence>
<dbReference type="PANTHER" id="PTHR11923">
    <property type="entry name" value="SCAVENGER RECEPTOR CLASS B TYPE-1 SR-B1"/>
    <property type="match status" value="1"/>
</dbReference>
<evidence type="ECO:0000256" key="3">
    <source>
        <dbReference type="ARBA" id="ARBA00022475"/>
    </source>
</evidence>
<keyword evidence="7 10" id="KW-1015">Disulfide bond</keyword>
<evidence type="ECO:0000256" key="2">
    <source>
        <dbReference type="ARBA" id="ARBA00010532"/>
    </source>
</evidence>
<dbReference type="Pfam" id="PF01130">
    <property type="entry name" value="CD36"/>
    <property type="match status" value="1"/>
</dbReference>
<dbReference type="AlphaFoldDB" id="A0A3S3RVV2"/>
<dbReference type="PRINTS" id="PR01609">
    <property type="entry name" value="CD36FAMILY"/>
</dbReference>
<dbReference type="InterPro" id="IPR005428">
    <property type="entry name" value="CD36/SCARB1/SNMP1"/>
</dbReference>
<organism evidence="12 13">
    <name type="scientific">Dinothrombium tinctorium</name>
    <dbReference type="NCBI Taxonomy" id="1965070"/>
    <lineage>
        <taxon>Eukaryota</taxon>
        <taxon>Metazoa</taxon>
        <taxon>Ecdysozoa</taxon>
        <taxon>Arthropoda</taxon>
        <taxon>Chelicerata</taxon>
        <taxon>Arachnida</taxon>
        <taxon>Acari</taxon>
        <taxon>Acariformes</taxon>
        <taxon>Trombidiformes</taxon>
        <taxon>Prostigmata</taxon>
        <taxon>Anystina</taxon>
        <taxon>Parasitengona</taxon>
        <taxon>Trombidioidea</taxon>
        <taxon>Trombidiidae</taxon>
        <taxon>Dinothrombium</taxon>
    </lineage>
</organism>
<keyword evidence="13" id="KW-1185">Reference proteome</keyword>
<dbReference type="EMBL" id="NCKU01003870">
    <property type="protein sequence ID" value="RWS06791.1"/>
    <property type="molecule type" value="Genomic_DNA"/>
</dbReference>
<evidence type="ECO:0000256" key="10">
    <source>
        <dbReference type="PIRSR" id="PIRSR605428-52"/>
    </source>
</evidence>
<evidence type="ECO:0000256" key="9">
    <source>
        <dbReference type="ARBA" id="ARBA00023180"/>
    </source>
</evidence>
<dbReference type="GO" id="GO:0005737">
    <property type="term" value="C:cytoplasm"/>
    <property type="evidence" value="ECO:0007669"/>
    <property type="project" value="TreeGrafter"/>
</dbReference>
<evidence type="ECO:0000313" key="12">
    <source>
        <dbReference type="EMBL" id="RWS06791.1"/>
    </source>
</evidence>
<feature type="disulfide bond" evidence="10">
    <location>
        <begin position="257"/>
        <end position="325"/>
    </location>
</feature>
<keyword evidence="5 11" id="KW-1133">Transmembrane helix</keyword>
<sequence>MAKLIKCCSIVSIVFGVILIIVSIVGLTLFPKLVSNKVKEKIVLRKDSDSFKRWTKLSVPVFIKFYLFDIQNKNDVFNGHKPIVVERGPYVFRQTREKLDIEIDELNATITYKELKGYYFEPELSNGSLSDELTVVDVPVASLINKVSGSLLGSFGVSSLNEILKAVEQTAFNTYTVEEIIYGHPIPVLQKLDEQLSWFGVQFLSKVPKKFGLLHEKNLTASDSLTVNSGIHDVNDLQKVIKWNNEKKVSFWNSDYCNMINGTDGSRFHPDVKPDDVLYVFNPALCRSVSLTFDTKTKVENIETLRFQLPEKFFASRRRETDNNCFCTKEKTTCDYDGLLDISKCRNDAPILISAPHFLYGDIKLIDSINGLQPNELYHKTFVDVEPLTGAVLNAARRMQINVHIKSNENIQ</sequence>
<feature type="disulfide bond" evidence="10">
    <location>
        <begin position="286"/>
        <end position="345"/>
    </location>
</feature>
<feature type="disulfide bond" evidence="10">
    <location>
        <begin position="327"/>
        <end position="334"/>
    </location>
</feature>
<comment type="subcellular location">
    <subcellularLocation>
        <location evidence="1">Cell membrane</location>
        <topology evidence="1">Multi-pass membrane protein</topology>
    </subcellularLocation>
</comment>
<gene>
    <name evidence="12" type="ORF">B4U79_08235</name>
</gene>
<reference evidence="12 13" key="1">
    <citation type="journal article" date="2018" name="Gigascience">
        <title>Genomes of trombidid mites reveal novel predicted allergens and laterally-transferred genes associated with secondary metabolism.</title>
        <authorList>
            <person name="Dong X."/>
            <person name="Chaisiri K."/>
            <person name="Xia D."/>
            <person name="Armstrong S.D."/>
            <person name="Fang Y."/>
            <person name="Donnelly M.J."/>
            <person name="Kadowaki T."/>
            <person name="McGarry J.W."/>
            <person name="Darby A.C."/>
            <person name="Makepeace B.L."/>
        </authorList>
    </citation>
    <scope>NUCLEOTIDE SEQUENCE [LARGE SCALE GENOMIC DNA]</scope>
    <source>
        <strain evidence="12">UoL-WK</strain>
    </source>
</reference>
<dbReference type="InterPro" id="IPR002159">
    <property type="entry name" value="CD36_fam"/>
</dbReference>
<keyword evidence="3" id="KW-1003">Cell membrane</keyword>
<dbReference type="Proteomes" id="UP000285301">
    <property type="component" value="Unassembled WGS sequence"/>
</dbReference>
<proteinExistence type="inferred from homology"/>
<evidence type="ECO:0000256" key="5">
    <source>
        <dbReference type="ARBA" id="ARBA00022989"/>
    </source>
</evidence>
<feature type="transmembrane region" description="Helical" evidence="11">
    <location>
        <begin position="7"/>
        <end position="30"/>
    </location>
</feature>
<evidence type="ECO:0000256" key="7">
    <source>
        <dbReference type="ARBA" id="ARBA00023157"/>
    </source>
</evidence>
<comment type="caution">
    <text evidence="12">The sequence shown here is derived from an EMBL/GenBank/DDBJ whole genome shotgun (WGS) entry which is preliminary data.</text>
</comment>
<evidence type="ECO:0000256" key="8">
    <source>
        <dbReference type="ARBA" id="ARBA00023170"/>
    </source>
</evidence>
<keyword evidence="9" id="KW-0325">Glycoprotein</keyword>
<dbReference type="STRING" id="1965070.A0A3S3RVV2"/>
<keyword evidence="6 11" id="KW-0472">Membrane</keyword>
<keyword evidence="8" id="KW-0675">Receptor</keyword>
<dbReference type="PANTHER" id="PTHR11923:SF51">
    <property type="entry name" value="LYSOSOME MEMBRANE PROTEIN 2"/>
    <property type="match status" value="1"/>
</dbReference>
<dbReference type="PRINTS" id="PR01610">
    <property type="entry name" value="CD36ANTIGEN"/>
</dbReference>
<name>A0A3S3RVV2_9ACAR</name>
<dbReference type="GO" id="GO:0005886">
    <property type="term" value="C:plasma membrane"/>
    <property type="evidence" value="ECO:0007669"/>
    <property type="project" value="UniProtKB-SubCell"/>
</dbReference>
<dbReference type="GO" id="GO:0005044">
    <property type="term" value="F:scavenger receptor activity"/>
    <property type="evidence" value="ECO:0007669"/>
    <property type="project" value="TreeGrafter"/>
</dbReference>
<dbReference type="OrthoDB" id="18585at2759"/>
<evidence type="ECO:0000256" key="11">
    <source>
        <dbReference type="SAM" id="Phobius"/>
    </source>
</evidence>
<evidence type="ECO:0000313" key="13">
    <source>
        <dbReference type="Proteomes" id="UP000285301"/>
    </source>
</evidence>
<comment type="similarity">
    <text evidence="2">Belongs to the CD36 family.</text>
</comment>
<evidence type="ECO:0000256" key="6">
    <source>
        <dbReference type="ARBA" id="ARBA00023136"/>
    </source>
</evidence>
<keyword evidence="4 11" id="KW-0812">Transmembrane</keyword>
<evidence type="ECO:0000256" key="4">
    <source>
        <dbReference type="ARBA" id="ARBA00022692"/>
    </source>
</evidence>